<name>A0ABW9V0Q0_9SPHN</name>
<reference evidence="1 2" key="1">
    <citation type="submission" date="2019-12" db="EMBL/GenBank/DDBJ databases">
        <title>Genomic-based taxomic classification of the family Erythrobacteraceae.</title>
        <authorList>
            <person name="Xu L."/>
        </authorList>
    </citation>
    <scope>NUCLEOTIDE SEQUENCE [LARGE SCALE GENOMIC DNA]</scope>
    <source>
        <strain evidence="1 2">H32</strain>
    </source>
</reference>
<evidence type="ECO:0000313" key="1">
    <source>
        <dbReference type="EMBL" id="MXO69672.1"/>
    </source>
</evidence>
<comment type="caution">
    <text evidence="1">The sequence shown here is derived from an EMBL/GenBank/DDBJ whole genome shotgun (WGS) entry which is preliminary data.</text>
</comment>
<evidence type="ECO:0000313" key="2">
    <source>
        <dbReference type="Proteomes" id="UP000444401"/>
    </source>
</evidence>
<dbReference type="Proteomes" id="UP000444401">
    <property type="component" value="Unassembled WGS sequence"/>
</dbReference>
<dbReference type="RefSeq" id="WP_160734291.1">
    <property type="nucleotide sequence ID" value="NZ_WTYO01000006.1"/>
</dbReference>
<protein>
    <recommendedName>
        <fullName evidence="3">Polyhydroxyalkanoic acid system protein</fullName>
    </recommendedName>
</protein>
<keyword evidence="2" id="KW-1185">Reference proteome</keyword>
<sequence length="100" mass="11102">MRVAIPHDLPRETVRERMQRRSHEIGDHIPGGMADVTTAWPSENRMTMRISAMGQALDGRVDIEEGELVFEIDLPPALGFLEPMIAGAVRQQGQKLIGKA</sequence>
<dbReference type="EMBL" id="WTYO01000006">
    <property type="protein sequence ID" value="MXO69672.1"/>
    <property type="molecule type" value="Genomic_DNA"/>
</dbReference>
<gene>
    <name evidence="1" type="ORF">GRI72_12665</name>
</gene>
<dbReference type="Pfam" id="PF09650">
    <property type="entry name" value="PHA_gran_rgn"/>
    <property type="match status" value="1"/>
</dbReference>
<evidence type="ECO:0008006" key="3">
    <source>
        <dbReference type="Google" id="ProtNLM"/>
    </source>
</evidence>
<organism evidence="1 2">
    <name type="scientific">Pelagerythrobacter marinus</name>
    <dbReference type="NCBI Taxonomy" id="538382"/>
    <lineage>
        <taxon>Bacteria</taxon>
        <taxon>Pseudomonadati</taxon>
        <taxon>Pseudomonadota</taxon>
        <taxon>Alphaproteobacteria</taxon>
        <taxon>Sphingomonadales</taxon>
        <taxon>Erythrobacteraceae</taxon>
        <taxon>Pelagerythrobacter</taxon>
    </lineage>
</organism>
<dbReference type="InterPro" id="IPR013433">
    <property type="entry name" value="PHA_gran_rgn"/>
</dbReference>
<accession>A0ABW9V0Q0</accession>
<proteinExistence type="predicted"/>